<dbReference type="PANTHER" id="PTHR43308">
    <property type="entry name" value="OUTER MEMBRANE PROTEIN ALPHA-RELATED"/>
    <property type="match status" value="1"/>
</dbReference>
<dbReference type="PANTHER" id="PTHR43308:SF5">
    <property type="entry name" value="S-LAYER PROTEIN _ PEPTIDOGLYCAN ENDO-BETA-N-ACETYLGLUCOSAMINIDASE"/>
    <property type="match status" value="1"/>
</dbReference>
<organism evidence="3 4">
    <name type="scientific">Candidatus Saganbacteria bacterium</name>
    <dbReference type="NCBI Taxonomy" id="2575572"/>
    <lineage>
        <taxon>Bacteria</taxon>
        <taxon>Bacillati</taxon>
        <taxon>Saganbacteria</taxon>
    </lineage>
</organism>
<evidence type="ECO:0000256" key="1">
    <source>
        <dbReference type="SAM" id="SignalP"/>
    </source>
</evidence>
<evidence type="ECO:0000313" key="3">
    <source>
        <dbReference type="EMBL" id="KAF0134659.1"/>
    </source>
</evidence>
<sequence>MKNIFIAVLLVFCFIAIAHADTGTSLDISRYILSGRTLGMGGAYTGLSDDGEGIFTNPSGLAKIEFPQMMGFTRKIFLEETTYLLYGWAAPTKYGTFGIGYSSARVGESYPTSRDPGTNRIIINPSLEAINNENSVLLVSYSRVLPWKNIQAGGNLKFFNSSISGGGQLDRATAMSLDLSASYKPLNYLNLGINLQNIIGNSMSWKNTSENLGGYNKIGLAFNLFGNSTLEAFIKNNQKAIVCLDYDMPRNVLNGSNLLHLGAEYEPFKFLSLRAGLNQESGGTGITLGLGLKNNAFRFDYAYYQRPGAFGDNPHYFSLSYVGERIVTYDKKFKRLESGIKFISPKDRSITTKDKILVNAEAKGKIVSDKKTIYTVPLIESTSEVVEIFEFENLSDVRQNGYPINKTGTVEFEASLNFGRNAISISGNIKDTYVSSEARVLRIKPFGDIQEDYWAFEPVALNAVLGLIRGYPDDTFKPEKGTTRAELTALLVRTLNIDQAKLEQAGKAEKFKDVLPNSWFTTFVNAGADLGLVTGYPNNTFKPNAVLSRAEGVAVLARFAGLEEKAGIAFNDLKEGFWANKHINPAKEIGMLKYLEGKDFEAAKQFSRAEAAEVLYRTPQIQTSVNEFWDRGIVGSISTTTAASSESITGATTSESR</sequence>
<dbReference type="Gene3D" id="2.40.160.60">
    <property type="entry name" value="Outer membrane protein transport protein (OMPP1/FadL/TodX)"/>
    <property type="match status" value="1"/>
</dbReference>
<feature type="signal peptide" evidence="1">
    <location>
        <begin position="1"/>
        <end position="20"/>
    </location>
</feature>
<feature type="domain" description="SLH" evidence="2">
    <location>
        <begin position="507"/>
        <end position="570"/>
    </location>
</feature>
<dbReference type="InterPro" id="IPR051465">
    <property type="entry name" value="Cell_Envelope_Struct_Comp"/>
</dbReference>
<feature type="domain" description="SLH" evidence="2">
    <location>
        <begin position="442"/>
        <end position="505"/>
    </location>
</feature>
<keyword evidence="1" id="KW-0732">Signal</keyword>
<keyword evidence="3" id="KW-0456">Lyase</keyword>
<dbReference type="EMBL" id="WPAF01000006">
    <property type="protein sequence ID" value="KAF0134659.1"/>
    <property type="molecule type" value="Genomic_DNA"/>
</dbReference>
<accession>A0A833L1P2</accession>
<dbReference type="AlphaFoldDB" id="A0A833L1P2"/>
<feature type="chain" id="PRO_5032681477" evidence="1">
    <location>
        <begin position="21"/>
        <end position="657"/>
    </location>
</feature>
<name>A0A833L1P2_UNCSA</name>
<dbReference type="Proteomes" id="UP000488506">
    <property type="component" value="Unassembled WGS sequence"/>
</dbReference>
<dbReference type="InterPro" id="IPR001119">
    <property type="entry name" value="SLH_dom"/>
</dbReference>
<evidence type="ECO:0000259" key="2">
    <source>
        <dbReference type="PROSITE" id="PS51272"/>
    </source>
</evidence>
<evidence type="ECO:0000313" key="4">
    <source>
        <dbReference type="Proteomes" id="UP000488506"/>
    </source>
</evidence>
<proteinExistence type="predicted"/>
<gene>
    <name evidence="3" type="ORF">FD145_490</name>
</gene>
<protein>
    <submittedName>
        <fullName evidence="3">Pectate disaccharide-lyase</fullName>
    </submittedName>
</protein>
<dbReference type="Pfam" id="PF00395">
    <property type="entry name" value="SLH"/>
    <property type="match status" value="2"/>
</dbReference>
<dbReference type="GO" id="GO:0016829">
    <property type="term" value="F:lyase activity"/>
    <property type="evidence" value="ECO:0007669"/>
    <property type="project" value="UniProtKB-KW"/>
</dbReference>
<reference evidence="3 4" key="1">
    <citation type="submission" date="2019-12" db="EMBL/GenBank/DDBJ databases">
        <authorList>
            <person name="Wolfe R."/>
            <person name="Danczak R."/>
            <person name="Wilkins M."/>
        </authorList>
    </citation>
    <scope>NUCLEOTIDE SEQUENCE [LARGE SCALE GENOMIC DNA]</scope>
    <source>
        <strain evidence="3">X2_MaxBin.013</strain>
    </source>
</reference>
<comment type="caution">
    <text evidence="3">The sequence shown here is derived from an EMBL/GenBank/DDBJ whole genome shotgun (WGS) entry which is preliminary data.</text>
</comment>
<dbReference type="PROSITE" id="PS51272">
    <property type="entry name" value="SLH"/>
    <property type="match status" value="2"/>
</dbReference>